<feature type="region of interest" description="Disordered" evidence="1">
    <location>
        <begin position="161"/>
        <end position="182"/>
    </location>
</feature>
<dbReference type="GeneID" id="98282862"/>
<feature type="chain" id="PRO_5042872692" evidence="2">
    <location>
        <begin position="21"/>
        <end position="343"/>
    </location>
</feature>
<proteinExistence type="predicted"/>
<reference evidence="3 4" key="2">
    <citation type="journal article" date="2016" name="Front. Microbiol.">
        <title>When Genome-Based Approach Meets the 'Old but Good': Revealing Genes Involved in the Antibacterial Activity of Pseudomonas sp. P482 against Soft Rot Pathogens.</title>
        <authorList>
            <person name="Krzyzanowska D.M."/>
            <person name="Ossowicki A."/>
            <person name="Rajewska M."/>
            <person name="Maciag T."/>
            <person name="Jablonska M."/>
            <person name="Obuchowski M."/>
            <person name="Heeb S."/>
            <person name="Jafra S."/>
        </authorList>
    </citation>
    <scope>NUCLEOTIDE SEQUENCE [LARGE SCALE GENOMIC DNA]</scope>
    <source>
        <strain evidence="3 4">P482</strain>
    </source>
</reference>
<evidence type="ECO:0000256" key="2">
    <source>
        <dbReference type="SAM" id="SignalP"/>
    </source>
</evidence>
<name>A0AAP0SII7_9PSED</name>
<organism evidence="3 4">
    <name type="scientific">Pseudomonas donghuensis</name>
    <dbReference type="NCBI Taxonomy" id="1163398"/>
    <lineage>
        <taxon>Bacteria</taxon>
        <taxon>Pseudomonadati</taxon>
        <taxon>Pseudomonadota</taxon>
        <taxon>Gammaproteobacteria</taxon>
        <taxon>Pseudomonadales</taxon>
        <taxon>Pseudomonadaceae</taxon>
        <taxon>Pseudomonas</taxon>
    </lineage>
</organism>
<reference evidence="3 4" key="1">
    <citation type="journal article" date="2014" name="Genome Announc.">
        <title>Genome Sequence of Pseudomonas sp. Strain P482, a Tomato Rhizosphere Isolate with Broad-Spectrum Antimicrobial Activity.</title>
        <authorList>
            <person name="Krzyzanowska D.M."/>
            <person name="Ossowicki A."/>
            <person name="Jafra S."/>
        </authorList>
    </citation>
    <scope>NUCLEOTIDE SEQUENCE [LARGE SCALE GENOMIC DNA]</scope>
    <source>
        <strain evidence="3 4">P482</strain>
    </source>
</reference>
<sequence>MVDARWNWLPLMLLPALALAAPEPEQEPVLKQFKEWVVGCDNTRRCTAVSRSVDQGVGLELVREAGAEGSTALTLFTDASVDLGARLLIDGGPAPAGFRPGSQGQMRYHAKGDVAVRLLRQLRNGQTLSLDTTNGQHPVSLQGLSASLLFIDSVQGRIGHPSAFVNPGTRPDSQLPPAPPTPTLAPFTPAPGVSDGEQKAIADAVIAITRHEWSEPEYDNWQAEAEVSALDATHVLVGLRYGCAAQGCMYSYYRALRTAPYQPTSLHISVPKHDVLGGEMYGFFKFDPARGELTQLQPGGRYCGANATWRYDGAVMQLKSFSRMSWCDSVDTAHWPQIWRTKG</sequence>
<evidence type="ECO:0000256" key="1">
    <source>
        <dbReference type="SAM" id="MobiDB-lite"/>
    </source>
</evidence>
<protein>
    <submittedName>
        <fullName evidence="3">DUF1176 domain-containing protein</fullName>
    </submittedName>
</protein>
<dbReference type="AlphaFoldDB" id="A0AAP0SII7"/>
<dbReference type="KEGG" id="pdw:BV82_3495"/>
<evidence type="ECO:0000313" key="3">
    <source>
        <dbReference type="EMBL" id="KDN98767.1"/>
    </source>
</evidence>
<dbReference type="Proteomes" id="UP000027121">
    <property type="component" value="Chromosome"/>
</dbReference>
<accession>A0AAP0SII7</accession>
<evidence type="ECO:0000313" key="4">
    <source>
        <dbReference type="Proteomes" id="UP000027121"/>
    </source>
</evidence>
<dbReference type="InterPro" id="IPR009560">
    <property type="entry name" value="DUF1176"/>
</dbReference>
<keyword evidence="4" id="KW-1185">Reference proteome</keyword>
<dbReference type="Pfam" id="PF06674">
    <property type="entry name" value="DUF1176"/>
    <property type="match status" value="1"/>
</dbReference>
<dbReference type="EMBL" id="CP071706">
    <property type="protein sequence ID" value="KDN98767.1"/>
    <property type="molecule type" value="Genomic_DNA"/>
</dbReference>
<keyword evidence="2" id="KW-0732">Signal</keyword>
<feature type="signal peptide" evidence="2">
    <location>
        <begin position="1"/>
        <end position="20"/>
    </location>
</feature>
<gene>
    <name evidence="3" type="ORF">BV82_3495</name>
</gene>
<dbReference type="RefSeq" id="WP_081839681.1">
    <property type="nucleotide sequence ID" value="NZ_CP071706.1"/>
</dbReference>